<organism evidence="1">
    <name type="scientific">Echinostoma caproni</name>
    <dbReference type="NCBI Taxonomy" id="27848"/>
    <lineage>
        <taxon>Eukaryota</taxon>
        <taxon>Metazoa</taxon>
        <taxon>Spiralia</taxon>
        <taxon>Lophotrochozoa</taxon>
        <taxon>Platyhelminthes</taxon>
        <taxon>Trematoda</taxon>
        <taxon>Digenea</taxon>
        <taxon>Plagiorchiida</taxon>
        <taxon>Echinostomata</taxon>
        <taxon>Echinostomatoidea</taxon>
        <taxon>Echinostomatidae</taxon>
        <taxon>Echinostoma</taxon>
    </lineage>
</organism>
<evidence type="ECO:0000313" key="1">
    <source>
        <dbReference type="WBParaSite" id="ECPE_0000199101-mRNA-1"/>
    </source>
</evidence>
<accession>A0A183A4V6</accession>
<proteinExistence type="predicted"/>
<reference evidence="1" key="1">
    <citation type="submission" date="2016-06" db="UniProtKB">
        <authorList>
            <consortium name="WormBaseParasite"/>
        </authorList>
    </citation>
    <scope>IDENTIFICATION</scope>
</reference>
<name>A0A183A4V6_9TREM</name>
<dbReference type="WBParaSite" id="ECPE_0000199101-mRNA-1">
    <property type="protein sequence ID" value="ECPE_0000199101-mRNA-1"/>
    <property type="gene ID" value="ECPE_0000199101"/>
</dbReference>
<protein>
    <submittedName>
        <fullName evidence="1">Ovule protein</fullName>
    </submittedName>
</protein>
<sequence length="96" mass="10976">LAPESRQPTPLFDYLTPYLSSCSHPLRPPMMDAIDVTLFVNRISRVITSGRVHPLPPKAFLRRMSTEKSSSRQTVMTHIQASTTPRFCTWTWMSIV</sequence>
<dbReference type="AlphaFoldDB" id="A0A183A4V6"/>